<dbReference type="NCBIfam" id="TIGR00217">
    <property type="entry name" value="malQ"/>
    <property type="match status" value="1"/>
</dbReference>
<dbReference type="Pfam" id="PF02446">
    <property type="entry name" value="Glyco_hydro_77"/>
    <property type="match status" value="1"/>
</dbReference>
<dbReference type="RefSeq" id="WP_277283497.1">
    <property type="nucleotide sequence ID" value="NZ_CAMYCH010000011.1"/>
</dbReference>
<evidence type="ECO:0000256" key="10">
    <source>
        <dbReference type="RuleBase" id="RU361207"/>
    </source>
</evidence>
<evidence type="ECO:0000256" key="9">
    <source>
        <dbReference type="ARBA" id="ARBA00031501"/>
    </source>
</evidence>
<dbReference type="Proteomes" id="UP001225134">
    <property type="component" value="Unassembled WGS sequence"/>
</dbReference>
<evidence type="ECO:0000256" key="1">
    <source>
        <dbReference type="ARBA" id="ARBA00000439"/>
    </source>
</evidence>
<keyword evidence="5 10" id="KW-0328">Glycosyltransferase</keyword>
<accession>A0ABT7HHX9</accession>
<reference evidence="11 12" key="1">
    <citation type="submission" date="2023-06" db="EMBL/GenBank/DDBJ databases">
        <title>Antibody response to the Sneathia vaginalis cytopathogenic toxin A during pregnancy.</title>
        <authorList>
            <person name="Mccoy Z.T."/>
            <person name="Serrano M.G."/>
            <person name="Spaine K."/>
            <person name="Edwards D.J."/>
            <person name="Buck G.A."/>
            <person name="Jefferson K."/>
        </authorList>
    </citation>
    <scope>NUCLEOTIDE SEQUENCE [LARGE SCALE GENOMIC DNA]</scope>
    <source>
        <strain evidence="11 12">CCUG 42621</strain>
    </source>
</reference>
<keyword evidence="12" id="KW-1185">Reference proteome</keyword>
<dbReference type="InterPro" id="IPR017853">
    <property type="entry name" value="GH"/>
</dbReference>
<dbReference type="NCBIfam" id="NF011080">
    <property type="entry name" value="PRK14508.1-3"/>
    <property type="match status" value="1"/>
</dbReference>
<dbReference type="NCBIfam" id="NF011079">
    <property type="entry name" value="PRK14508.1-2"/>
    <property type="match status" value="1"/>
</dbReference>
<sequence>MKAERKAGILMQPISLPSEYGIGTLGKKCKEFVDFLVRAKQKLWQIFPLGPTGFGDSPYQCFSAFAGNPYLIDLENLVDLGLLEYEDIQAMRTNELIIDYGKLYNIKNPILIKAYDKKDILKDEFEEFKVENEDWLEDYALFMALKYHFNGGSWDVWPDDIRLRRKLAIKKYKKLLEKEIDTQKFIQFLFFKQWKEIKEYANERGIEIIGDIPIFVSFDSADAWSHPEIFLFDKDRKPCCVAGVPPDYFSSTGQLWGNPLYNWRTLKRHDYSWWKDRIKANLKLCDIIRIDHFRGFRAYWEIPYGEETAINGKWVKGPGIDLFKSIESTYPNLKIIAEDLGNLEQEDIDLVKETSYPGMKILQFAFDDDPENVYLPHNYDKNCVVYTGTHDNDTTQGWYNSLNDYERSLVRDYVDTPDDNGICWSLIRLAHRSVAKYSIIPIQDYLCYGSDTRMNTPGVAVGNWQFKLRENVLTDELADAIAHITELYGR</sequence>
<evidence type="ECO:0000313" key="11">
    <source>
        <dbReference type="EMBL" id="MDK9580126.1"/>
    </source>
</evidence>
<protein>
    <recommendedName>
        <fullName evidence="4 10">4-alpha-glucanotransferase</fullName>
        <ecNumber evidence="3 10">2.4.1.25</ecNumber>
    </recommendedName>
    <alternativeName>
        <fullName evidence="8 10">Amylomaltase</fullName>
    </alternativeName>
    <alternativeName>
        <fullName evidence="9 10">Disproportionating enzyme</fullName>
    </alternativeName>
</protein>
<keyword evidence="7 10" id="KW-0119">Carbohydrate metabolism</keyword>
<evidence type="ECO:0000256" key="7">
    <source>
        <dbReference type="ARBA" id="ARBA00023277"/>
    </source>
</evidence>
<dbReference type="PANTHER" id="PTHR32438">
    <property type="entry name" value="4-ALPHA-GLUCANOTRANSFERASE DPE1, CHLOROPLASTIC/AMYLOPLASTIC"/>
    <property type="match status" value="1"/>
</dbReference>
<evidence type="ECO:0000256" key="2">
    <source>
        <dbReference type="ARBA" id="ARBA00005684"/>
    </source>
</evidence>
<comment type="similarity">
    <text evidence="2 10">Belongs to the disproportionating enzyme family.</text>
</comment>
<dbReference type="InterPro" id="IPR003385">
    <property type="entry name" value="Glyco_hydro_77"/>
</dbReference>
<dbReference type="GO" id="GO:0004134">
    <property type="term" value="F:4-alpha-glucanotransferase activity"/>
    <property type="evidence" value="ECO:0007669"/>
    <property type="project" value="UniProtKB-EC"/>
</dbReference>
<dbReference type="EMBL" id="JASSPP010000001">
    <property type="protein sequence ID" value="MDK9580126.1"/>
    <property type="molecule type" value="Genomic_DNA"/>
</dbReference>
<proteinExistence type="inferred from homology"/>
<evidence type="ECO:0000256" key="3">
    <source>
        <dbReference type="ARBA" id="ARBA00012560"/>
    </source>
</evidence>
<evidence type="ECO:0000256" key="5">
    <source>
        <dbReference type="ARBA" id="ARBA00022676"/>
    </source>
</evidence>
<gene>
    <name evidence="11" type="primary">malQ</name>
    <name evidence="11" type="ORF">QQA45_01085</name>
</gene>
<dbReference type="SUPFAM" id="SSF51445">
    <property type="entry name" value="(Trans)glycosidases"/>
    <property type="match status" value="1"/>
</dbReference>
<keyword evidence="6 10" id="KW-0808">Transferase</keyword>
<comment type="caution">
    <text evidence="11">The sequence shown here is derived from an EMBL/GenBank/DDBJ whole genome shotgun (WGS) entry which is preliminary data.</text>
</comment>
<name>A0ABT7HHX9_9FUSO</name>
<evidence type="ECO:0000256" key="4">
    <source>
        <dbReference type="ARBA" id="ARBA00020295"/>
    </source>
</evidence>
<dbReference type="PANTHER" id="PTHR32438:SF5">
    <property type="entry name" value="4-ALPHA-GLUCANOTRANSFERASE DPE1, CHLOROPLASTIC_AMYLOPLASTIC"/>
    <property type="match status" value="1"/>
</dbReference>
<evidence type="ECO:0000256" key="6">
    <source>
        <dbReference type="ARBA" id="ARBA00022679"/>
    </source>
</evidence>
<organism evidence="11 12">
    <name type="scientific">Sneathia sanguinegens</name>
    <dbReference type="NCBI Taxonomy" id="40543"/>
    <lineage>
        <taxon>Bacteria</taxon>
        <taxon>Fusobacteriati</taxon>
        <taxon>Fusobacteriota</taxon>
        <taxon>Fusobacteriia</taxon>
        <taxon>Fusobacteriales</taxon>
        <taxon>Leptotrichiaceae</taxon>
        <taxon>Sneathia</taxon>
    </lineage>
</organism>
<comment type="catalytic activity">
    <reaction evidence="1 10">
        <text>Transfers a segment of a (1-&gt;4)-alpha-D-glucan to a new position in an acceptor, which may be glucose or a (1-&gt;4)-alpha-D-glucan.</text>
        <dbReference type="EC" id="2.4.1.25"/>
    </reaction>
</comment>
<dbReference type="EC" id="2.4.1.25" evidence="3 10"/>
<dbReference type="Gene3D" id="3.20.20.80">
    <property type="entry name" value="Glycosidases"/>
    <property type="match status" value="1"/>
</dbReference>
<evidence type="ECO:0000313" key="12">
    <source>
        <dbReference type="Proteomes" id="UP001225134"/>
    </source>
</evidence>
<evidence type="ECO:0000256" key="8">
    <source>
        <dbReference type="ARBA" id="ARBA00031423"/>
    </source>
</evidence>